<gene>
    <name evidence="8" type="ORF">FJY75_07560</name>
</gene>
<evidence type="ECO:0000256" key="1">
    <source>
        <dbReference type="ARBA" id="ARBA00011073"/>
    </source>
</evidence>
<reference evidence="8" key="1">
    <citation type="submission" date="2019-03" db="EMBL/GenBank/DDBJ databases">
        <title>Lake Tanganyika Metagenome-Assembled Genomes (MAGs).</title>
        <authorList>
            <person name="Tran P."/>
        </authorList>
    </citation>
    <scope>NUCLEOTIDE SEQUENCE</scope>
    <source>
        <strain evidence="8">M_DeepCast_400m_m2_100</strain>
    </source>
</reference>
<protein>
    <submittedName>
        <fullName evidence="8">S8 family serine peptidase</fullName>
    </submittedName>
</protein>
<dbReference type="Gene3D" id="3.30.70.80">
    <property type="entry name" value="Peptidase S8 propeptide/proteinase inhibitor I9"/>
    <property type="match status" value="1"/>
</dbReference>
<evidence type="ECO:0000256" key="4">
    <source>
        <dbReference type="ARBA" id="ARBA00022825"/>
    </source>
</evidence>
<dbReference type="CDD" id="cd04077">
    <property type="entry name" value="Peptidases_S8_PCSK9_ProteinaseK_like"/>
    <property type="match status" value="1"/>
</dbReference>
<keyword evidence="3 5" id="KW-0378">Hydrolase</keyword>
<dbReference type="Proteomes" id="UP000748308">
    <property type="component" value="Unassembled WGS sequence"/>
</dbReference>
<dbReference type="AlphaFoldDB" id="A0A937XBS6"/>
<keyword evidence="2 5" id="KW-0645">Protease</keyword>
<dbReference type="InterPro" id="IPR003961">
    <property type="entry name" value="FN3_dom"/>
</dbReference>
<dbReference type="FunFam" id="3.40.50.200:FF:000014">
    <property type="entry name" value="Proteinase K"/>
    <property type="match status" value="1"/>
</dbReference>
<dbReference type="PROSITE" id="PS50853">
    <property type="entry name" value="FN3"/>
    <property type="match status" value="2"/>
</dbReference>
<name>A0A937XBS6_UNCEI</name>
<feature type="domain" description="Fibronectin type-III" evidence="7">
    <location>
        <begin position="318"/>
        <end position="410"/>
    </location>
</feature>
<evidence type="ECO:0000256" key="6">
    <source>
        <dbReference type="RuleBase" id="RU003355"/>
    </source>
</evidence>
<evidence type="ECO:0000256" key="3">
    <source>
        <dbReference type="ARBA" id="ARBA00022801"/>
    </source>
</evidence>
<dbReference type="Pfam" id="PF00082">
    <property type="entry name" value="Peptidase_S8"/>
    <property type="match status" value="1"/>
</dbReference>
<comment type="caution">
    <text evidence="8">The sequence shown here is derived from an EMBL/GenBank/DDBJ whole genome shotgun (WGS) entry which is preliminary data.</text>
</comment>
<dbReference type="InterPro" id="IPR036116">
    <property type="entry name" value="FN3_sf"/>
</dbReference>
<dbReference type="EMBL" id="VGIY01000169">
    <property type="protein sequence ID" value="MBM3317694.1"/>
    <property type="molecule type" value="Genomic_DNA"/>
</dbReference>
<proteinExistence type="inferred from homology"/>
<dbReference type="InterPro" id="IPR034193">
    <property type="entry name" value="PCSK9_ProteinaseK-like"/>
</dbReference>
<dbReference type="InterPro" id="IPR037045">
    <property type="entry name" value="S8pro/Inhibitor_I9_sf"/>
</dbReference>
<dbReference type="GO" id="GO:0004252">
    <property type="term" value="F:serine-type endopeptidase activity"/>
    <property type="evidence" value="ECO:0007669"/>
    <property type="project" value="UniProtKB-UniRule"/>
</dbReference>
<accession>A0A937XBS6</accession>
<dbReference type="PROSITE" id="PS51892">
    <property type="entry name" value="SUBTILASE"/>
    <property type="match status" value="1"/>
</dbReference>
<feature type="active site" description="Charge relay system" evidence="5">
    <location>
        <position position="67"/>
    </location>
</feature>
<evidence type="ECO:0000256" key="5">
    <source>
        <dbReference type="PROSITE-ProRule" id="PRU01240"/>
    </source>
</evidence>
<dbReference type="PROSITE" id="PS00138">
    <property type="entry name" value="SUBTILASE_SER"/>
    <property type="match status" value="1"/>
</dbReference>
<sequence>MSSQAVEALRSDPRIAYIEPDQIAHAVGSQTNPPSWGLDRVDQHYLPLDQVYNYNQTGAGVDAYILDTGIRFTHVDFGGRAVTGYDAITPGGTASDGNGHGTHVAATVGGTSYGIAKTVRLIAVRVLDNNGSGSYSQVIAGIDWVTGDHTTTPAVANMSLTGGASSSLDTAVRNSIADGVAYCVAAGNNGSNASNYSPARVAEAITVGATDSSDRCASFSNYGSVLDILAPGVSITSAWRTSDTATNTISGTSMAAPHVCGAAALYLEANPTATPAQVASGLVATGTAGVISSVPSGTVNLLLYSLIGAAPPPEIPAAPALLSPVNGATDVSTSPTLSWSASAGASTYGVQVATDAGFSNLVLDRTGVTTTSTSVTGLAANTLYYWRVNATNVAGTSPWSTVWSFTTAAGTPPSTPALVSPANGATNVSRTPTLRWNASTGATSYRVQVSTRSDFATTVYDQSGITSTSVTLPQLGSRVRYYWHVSASNAYGTSPWSSTWNFRTRR</sequence>
<evidence type="ECO:0000313" key="8">
    <source>
        <dbReference type="EMBL" id="MBM3317694.1"/>
    </source>
</evidence>
<dbReference type="CDD" id="cd00063">
    <property type="entry name" value="FN3"/>
    <property type="match status" value="1"/>
</dbReference>
<dbReference type="SUPFAM" id="SSF52743">
    <property type="entry name" value="Subtilisin-like"/>
    <property type="match status" value="1"/>
</dbReference>
<dbReference type="InterPro" id="IPR013783">
    <property type="entry name" value="Ig-like_fold"/>
</dbReference>
<dbReference type="PANTHER" id="PTHR43806">
    <property type="entry name" value="PEPTIDASE S8"/>
    <property type="match status" value="1"/>
</dbReference>
<evidence type="ECO:0000256" key="2">
    <source>
        <dbReference type="ARBA" id="ARBA00022670"/>
    </source>
</evidence>
<evidence type="ECO:0000259" key="7">
    <source>
        <dbReference type="PROSITE" id="PS50853"/>
    </source>
</evidence>
<evidence type="ECO:0000313" key="9">
    <source>
        <dbReference type="Proteomes" id="UP000748308"/>
    </source>
</evidence>
<dbReference type="Gene3D" id="3.40.50.200">
    <property type="entry name" value="Peptidase S8/S53 domain"/>
    <property type="match status" value="1"/>
</dbReference>
<dbReference type="InterPro" id="IPR023827">
    <property type="entry name" value="Peptidase_S8_Asp-AS"/>
</dbReference>
<keyword evidence="4 5" id="KW-0720">Serine protease</keyword>
<feature type="active site" description="Charge relay system" evidence="5">
    <location>
        <position position="100"/>
    </location>
</feature>
<dbReference type="SUPFAM" id="SSF49265">
    <property type="entry name" value="Fibronectin type III"/>
    <property type="match status" value="1"/>
</dbReference>
<dbReference type="InterPro" id="IPR036852">
    <property type="entry name" value="Peptidase_S8/S53_dom_sf"/>
</dbReference>
<dbReference type="InterPro" id="IPR023828">
    <property type="entry name" value="Peptidase_S8_Ser-AS"/>
</dbReference>
<dbReference type="InterPro" id="IPR050131">
    <property type="entry name" value="Peptidase_S8_subtilisin-like"/>
</dbReference>
<dbReference type="PANTHER" id="PTHR43806:SF11">
    <property type="entry name" value="CEREVISIN-RELATED"/>
    <property type="match status" value="1"/>
</dbReference>
<dbReference type="GO" id="GO:0006508">
    <property type="term" value="P:proteolysis"/>
    <property type="evidence" value="ECO:0007669"/>
    <property type="project" value="UniProtKB-KW"/>
</dbReference>
<dbReference type="InterPro" id="IPR000209">
    <property type="entry name" value="Peptidase_S8/S53_dom"/>
</dbReference>
<dbReference type="Pfam" id="PF00041">
    <property type="entry name" value="fn3"/>
    <property type="match status" value="1"/>
</dbReference>
<organism evidence="8 9">
    <name type="scientific">Eiseniibacteriota bacterium</name>
    <dbReference type="NCBI Taxonomy" id="2212470"/>
    <lineage>
        <taxon>Bacteria</taxon>
        <taxon>Candidatus Eiseniibacteriota</taxon>
    </lineage>
</organism>
<feature type="domain" description="Fibronectin type-III" evidence="7">
    <location>
        <begin position="412"/>
        <end position="506"/>
    </location>
</feature>
<dbReference type="InterPro" id="IPR015500">
    <property type="entry name" value="Peptidase_S8_subtilisin-rel"/>
</dbReference>
<comment type="similarity">
    <text evidence="1 5 6">Belongs to the peptidase S8 family.</text>
</comment>
<dbReference type="GO" id="GO:0005615">
    <property type="term" value="C:extracellular space"/>
    <property type="evidence" value="ECO:0007669"/>
    <property type="project" value="TreeGrafter"/>
</dbReference>
<dbReference type="SMART" id="SM00060">
    <property type="entry name" value="FN3"/>
    <property type="match status" value="2"/>
</dbReference>
<dbReference type="PROSITE" id="PS00136">
    <property type="entry name" value="SUBTILASE_ASP"/>
    <property type="match status" value="1"/>
</dbReference>
<dbReference type="PRINTS" id="PR00723">
    <property type="entry name" value="SUBTILISIN"/>
</dbReference>
<feature type="active site" description="Charge relay system" evidence="5">
    <location>
        <position position="253"/>
    </location>
</feature>
<dbReference type="Gene3D" id="2.60.40.10">
    <property type="entry name" value="Immunoglobulins"/>
    <property type="match status" value="2"/>
</dbReference>